<proteinExistence type="predicted"/>
<feature type="transmembrane region" description="Helical" evidence="2">
    <location>
        <begin position="127"/>
        <end position="146"/>
    </location>
</feature>
<gene>
    <name evidence="3" type="ORF">MGAL_10B082914</name>
</gene>
<evidence type="ECO:0000256" key="1">
    <source>
        <dbReference type="SAM" id="MobiDB-lite"/>
    </source>
</evidence>
<keyword evidence="2" id="KW-1133">Transmembrane helix</keyword>
<keyword evidence="2" id="KW-0812">Transmembrane</keyword>
<keyword evidence="4" id="KW-1185">Reference proteome</keyword>
<protein>
    <submittedName>
        <fullName evidence="3">Uncharacterized protein</fullName>
    </submittedName>
</protein>
<evidence type="ECO:0000256" key="2">
    <source>
        <dbReference type="SAM" id="Phobius"/>
    </source>
</evidence>
<dbReference type="EMBL" id="UYJE01001901">
    <property type="protein sequence ID" value="VDI06200.1"/>
    <property type="molecule type" value="Genomic_DNA"/>
</dbReference>
<dbReference type="AlphaFoldDB" id="A0A8B6CL71"/>
<dbReference type="Proteomes" id="UP000596742">
    <property type="component" value="Unassembled WGS sequence"/>
</dbReference>
<feature type="compositionally biased region" description="Basic and acidic residues" evidence="1">
    <location>
        <begin position="1"/>
        <end position="36"/>
    </location>
</feature>
<comment type="caution">
    <text evidence="3">The sequence shown here is derived from an EMBL/GenBank/DDBJ whole genome shotgun (WGS) entry which is preliminary data.</text>
</comment>
<feature type="non-terminal residue" evidence="3">
    <location>
        <position position="156"/>
    </location>
</feature>
<keyword evidence="2" id="KW-0472">Membrane</keyword>
<organism evidence="3 4">
    <name type="scientific">Mytilus galloprovincialis</name>
    <name type="common">Mediterranean mussel</name>
    <dbReference type="NCBI Taxonomy" id="29158"/>
    <lineage>
        <taxon>Eukaryota</taxon>
        <taxon>Metazoa</taxon>
        <taxon>Spiralia</taxon>
        <taxon>Lophotrochozoa</taxon>
        <taxon>Mollusca</taxon>
        <taxon>Bivalvia</taxon>
        <taxon>Autobranchia</taxon>
        <taxon>Pteriomorphia</taxon>
        <taxon>Mytilida</taxon>
        <taxon>Mytiloidea</taxon>
        <taxon>Mytilidae</taxon>
        <taxon>Mytilinae</taxon>
        <taxon>Mytilus</taxon>
    </lineage>
</organism>
<evidence type="ECO:0000313" key="3">
    <source>
        <dbReference type="EMBL" id="VDI06200.1"/>
    </source>
</evidence>
<evidence type="ECO:0000313" key="4">
    <source>
        <dbReference type="Proteomes" id="UP000596742"/>
    </source>
</evidence>
<reference evidence="3" key="1">
    <citation type="submission" date="2018-11" db="EMBL/GenBank/DDBJ databases">
        <authorList>
            <person name="Alioto T."/>
            <person name="Alioto T."/>
        </authorList>
    </citation>
    <scope>NUCLEOTIDE SEQUENCE</scope>
</reference>
<name>A0A8B6CL71_MYTGA</name>
<accession>A0A8B6CL71</accession>
<feature type="region of interest" description="Disordered" evidence="1">
    <location>
        <begin position="1"/>
        <end position="59"/>
    </location>
</feature>
<sequence length="156" mass="17920">VEVGEPIRKTHSDGRREEDLAECEKLAIPEEPKEQFDESEVQRSTGCSEARKSSSSTWTKWYSESGLQELSQVDQSIDSSLDKKEDDRCLRYPVSTTIRTMLQELDHIEMRFTARFTTAWQRLEKELLTGYTALVVLFAAVMYLIVKAVENQVDGH</sequence>